<evidence type="ECO:0000256" key="1">
    <source>
        <dbReference type="SAM" id="MobiDB-lite"/>
    </source>
</evidence>
<evidence type="ECO:0000313" key="3">
    <source>
        <dbReference type="Proteomes" id="UP000070188"/>
    </source>
</evidence>
<keyword evidence="3" id="KW-1185">Reference proteome</keyword>
<comment type="caution">
    <text evidence="2">The sequence shown here is derived from an EMBL/GenBank/DDBJ whole genome shotgun (WGS) entry which is preliminary data.</text>
</comment>
<organism evidence="2 3">
    <name type="scientific">Carbonactinospora thermoautotrophica</name>
    <dbReference type="NCBI Taxonomy" id="1469144"/>
    <lineage>
        <taxon>Bacteria</taxon>
        <taxon>Bacillati</taxon>
        <taxon>Actinomycetota</taxon>
        <taxon>Actinomycetes</taxon>
        <taxon>Kitasatosporales</taxon>
        <taxon>Carbonactinosporaceae</taxon>
        <taxon>Carbonactinospora</taxon>
    </lineage>
</organism>
<dbReference type="EMBL" id="LAXD01000001">
    <property type="protein sequence ID" value="KWX00672.1"/>
    <property type="molecule type" value="Genomic_DNA"/>
</dbReference>
<reference evidence="3" key="1">
    <citation type="submission" date="2015-04" db="EMBL/GenBank/DDBJ databases">
        <title>Physiological reanalysis, assessment of diazotrophy, and genome sequences of multiple isolates of Streptomyces thermoautotrophicus.</title>
        <authorList>
            <person name="MacKellar D.C."/>
            <person name="Lieber L."/>
            <person name="Norman J."/>
            <person name="Bolger A."/>
            <person name="Tobin C."/>
            <person name="Murray J.W."/>
            <person name="Chang R."/>
            <person name="Ford T."/>
            <person name="Nguyen P.Q."/>
            <person name="Woodward J."/>
            <person name="Permingeat H."/>
            <person name="Joshi N.S."/>
            <person name="Silver P.A."/>
            <person name="Usadel B."/>
            <person name="Rutherford A.W."/>
            <person name="Friesen M."/>
            <person name="Prell J."/>
        </authorList>
    </citation>
    <scope>NUCLEOTIDE SEQUENCE [LARGE SCALE GENOMIC DNA]</scope>
    <source>
        <strain evidence="3">H1</strain>
    </source>
</reference>
<feature type="compositionally biased region" description="Basic and acidic residues" evidence="1">
    <location>
        <begin position="64"/>
        <end position="74"/>
    </location>
</feature>
<name>A0A132MTG8_9ACTN</name>
<protein>
    <submittedName>
        <fullName evidence="2">Uncharacterized protein</fullName>
    </submittedName>
</protein>
<proteinExistence type="predicted"/>
<accession>A0A132MTG8</accession>
<evidence type="ECO:0000313" key="2">
    <source>
        <dbReference type="EMBL" id="KWX00672.1"/>
    </source>
</evidence>
<dbReference type="AlphaFoldDB" id="A0A132MTG8"/>
<feature type="region of interest" description="Disordered" evidence="1">
    <location>
        <begin position="55"/>
        <end position="74"/>
    </location>
</feature>
<dbReference type="PATRIC" id="fig|1469144.10.peg.1843"/>
<gene>
    <name evidence="2" type="ORF">LI90_1695</name>
</gene>
<sequence>MLAARQLARSARQLTPAGVAERLGGLGEAFQDFVDDVRAGMAERELELLAMLEEHGQGQAVKNRAPDRDGKGEY</sequence>
<dbReference type="STRING" id="1469144.LI90_1695"/>
<dbReference type="Proteomes" id="UP000070188">
    <property type="component" value="Unassembled WGS sequence"/>
</dbReference>